<evidence type="ECO:0000256" key="4">
    <source>
        <dbReference type="ARBA" id="ARBA00023136"/>
    </source>
</evidence>
<keyword evidence="6" id="KW-0808">Transferase</keyword>
<dbReference type="RefSeq" id="WP_341877826.1">
    <property type="nucleotide sequence ID" value="NZ_CP121687.1"/>
</dbReference>
<dbReference type="Pfam" id="PF04191">
    <property type="entry name" value="PEMT"/>
    <property type="match status" value="1"/>
</dbReference>
<dbReference type="Proteomes" id="UP001486565">
    <property type="component" value="Chromosome"/>
</dbReference>
<dbReference type="Gene3D" id="1.20.120.1630">
    <property type="match status" value="1"/>
</dbReference>
<organism evidence="6 7">
    <name type="scientific">Defluviitalea saccharophila</name>
    <dbReference type="NCBI Taxonomy" id="879970"/>
    <lineage>
        <taxon>Bacteria</taxon>
        <taxon>Bacillati</taxon>
        <taxon>Bacillota</taxon>
        <taxon>Clostridia</taxon>
        <taxon>Lachnospirales</taxon>
        <taxon>Defluviitaleaceae</taxon>
        <taxon>Defluviitalea</taxon>
    </lineage>
</organism>
<evidence type="ECO:0000256" key="3">
    <source>
        <dbReference type="ARBA" id="ARBA00022989"/>
    </source>
</evidence>
<evidence type="ECO:0000256" key="5">
    <source>
        <dbReference type="SAM" id="Phobius"/>
    </source>
</evidence>
<keyword evidence="3 5" id="KW-1133">Transmembrane helix</keyword>
<dbReference type="PANTHER" id="PTHR12714:SF9">
    <property type="entry name" value="PROTEIN-S-ISOPRENYLCYSTEINE O-METHYLTRANSFERASE"/>
    <property type="match status" value="1"/>
</dbReference>
<dbReference type="GO" id="GO:0032259">
    <property type="term" value="P:methylation"/>
    <property type="evidence" value="ECO:0007669"/>
    <property type="project" value="UniProtKB-KW"/>
</dbReference>
<feature type="transmembrane region" description="Helical" evidence="5">
    <location>
        <begin position="148"/>
        <end position="166"/>
    </location>
</feature>
<dbReference type="EC" id="2.1.1.100" evidence="6"/>
<dbReference type="GO" id="GO:0004671">
    <property type="term" value="F:protein C-terminal S-isoprenylcysteine carboxyl O-methyltransferase activity"/>
    <property type="evidence" value="ECO:0007669"/>
    <property type="project" value="UniProtKB-EC"/>
</dbReference>
<feature type="transmembrane region" description="Helical" evidence="5">
    <location>
        <begin position="6"/>
        <end position="25"/>
    </location>
</feature>
<evidence type="ECO:0000256" key="2">
    <source>
        <dbReference type="ARBA" id="ARBA00022692"/>
    </source>
</evidence>
<comment type="subcellular location">
    <subcellularLocation>
        <location evidence="1">Endomembrane system</location>
        <topology evidence="1">Multi-pass membrane protein</topology>
    </subcellularLocation>
</comment>
<gene>
    <name evidence="6" type="ORF">QBE51_04910</name>
</gene>
<name>A0ABZ2Y691_9FIRM</name>
<feature type="transmembrane region" description="Helical" evidence="5">
    <location>
        <begin position="81"/>
        <end position="101"/>
    </location>
</feature>
<keyword evidence="6" id="KW-0489">Methyltransferase</keyword>
<keyword evidence="7" id="KW-1185">Reference proteome</keyword>
<dbReference type="InterPro" id="IPR007318">
    <property type="entry name" value="Phopholipid_MeTrfase"/>
</dbReference>
<sequence>MSILQISAIIILILFYGAYLTKLIVQKRKGIQTTQLGIGSKSKKTLLVEKLLKFTSFVIVPIELISILLDTNSFLSEKVRISGIVLAAVGSLVFIIAMVTMRDSWRAGIPAEDNTQMVTSGIYRISRNPAFLGFDLTYIGYYLAFDNLPLLLISLFAVTLMHLQILEEEKYLANRFGTKYLEYKKNVGRYLKIVPF</sequence>
<evidence type="ECO:0000256" key="1">
    <source>
        <dbReference type="ARBA" id="ARBA00004127"/>
    </source>
</evidence>
<reference evidence="6 7" key="1">
    <citation type="submission" date="2023-03" db="EMBL/GenBank/DDBJ databases">
        <title>Novel Species.</title>
        <authorList>
            <person name="Ma S."/>
        </authorList>
    </citation>
    <scope>NUCLEOTIDE SEQUENCE [LARGE SCALE GENOMIC DNA]</scope>
    <source>
        <strain evidence="6 7">LIND6LT2</strain>
    </source>
</reference>
<accession>A0ABZ2Y691</accession>
<dbReference type="EC" id="2.1.1.334" evidence="6"/>
<dbReference type="EMBL" id="CP121687">
    <property type="protein sequence ID" value="WZL70866.1"/>
    <property type="molecule type" value="Genomic_DNA"/>
</dbReference>
<keyword evidence="4 5" id="KW-0472">Membrane</keyword>
<evidence type="ECO:0000313" key="7">
    <source>
        <dbReference type="Proteomes" id="UP001486565"/>
    </source>
</evidence>
<protein>
    <submittedName>
        <fullName evidence="6">Isoprenylcysteine carboxylmethyltransferase family protein</fullName>
        <ecNumber evidence="6">2.1.1.100</ecNumber>
        <ecNumber evidence="6">2.1.1.334</ecNumber>
    </submittedName>
</protein>
<dbReference type="PANTHER" id="PTHR12714">
    <property type="entry name" value="PROTEIN-S ISOPRENYLCYSTEINE O-METHYLTRANSFERASE"/>
    <property type="match status" value="1"/>
</dbReference>
<proteinExistence type="predicted"/>
<keyword evidence="2 5" id="KW-0812">Transmembrane</keyword>
<evidence type="ECO:0000313" key="6">
    <source>
        <dbReference type="EMBL" id="WZL70866.1"/>
    </source>
</evidence>